<organism evidence="7 8">
    <name type="scientific">Leucosporidium creatinivorum</name>
    <dbReference type="NCBI Taxonomy" id="106004"/>
    <lineage>
        <taxon>Eukaryota</taxon>
        <taxon>Fungi</taxon>
        <taxon>Dikarya</taxon>
        <taxon>Basidiomycota</taxon>
        <taxon>Pucciniomycotina</taxon>
        <taxon>Microbotryomycetes</taxon>
        <taxon>Leucosporidiales</taxon>
        <taxon>Leucosporidium</taxon>
    </lineage>
</organism>
<dbReference type="STRING" id="106004.A0A1Y2F9V3"/>
<keyword evidence="2 5" id="KW-0812">Transmembrane</keyword>
<name>A0A1Y2F9V3_9BASI</name>
<comment type="subcellular location">
    <subcellularLocation>
        <location evidence="1">Membrane</location>
    </subcellularLocation>
</comment>
<evidence type="ECO:0000313" key="7">
    <source>
        <dbReference type="EMBL" id="ORY80702.1"/>
    </source>
</evidence>
<dbReference type="InParanoid" id="A0A1Y2F9V3"/>
<evidence type="ECO:0000256" key="1">
    <source>
        <dbReference type="ARBA" id="ARBA00004370"/>
    </source>
</evidence>
<evidence type="ECO:0000256" key="2">
    <source>
        <dbReference type="ARBA" id="ARBA00022692"/>
    </source>
</evidence>
<feature type="domain" description="Amino acid transporter transmembrane" evidence="6">
    <location>
        <begin position="1"/>
        <end position="83"/>
    </location>
</feature>
<dbReference type="AlphaFoldDB" id="A0A1Y2F9V3"/>
<evidence type="ECO:0000256" key="3">
    <source>
        <dbReference type="ARBA" id="ARBA00022989"/>
    </source>
</evidence>
<keyword evidence="3 5" id="KW-1133">Transmembrane helix</keyword>
<dbReference type="EMBL" id="MCGR01000024">
    <property type="protein sequence ID" value="ORY80702.1"/>
    <property type="molecule type" value="Genomic_DNA"/>
</dbReference>
<evidence type="ECO:0000313" key="8">
    <source>
        <dbReference type="Proteomes" id="UP000193467"/>
    </source>
</evidence>
<evidence type="ECO:0000256" key="4">
    <source>
        <dbReference type="ARBA" id="ARBA00023136"/>
    </source>
</evidence>
<evidence type="ECO:0000259" key="6">
    <source>
        <dbReference type="Pfam" id="PF01490"/>
    </source>
</evidence>
<sequence>MVFAYGGAMIFPELAAEMRRPRDFIKGMALAQIVIFVLYLVYGCVIYGLQGQYTLALAYQGVSKYSWQTVSNVIALITELLQTSTGLSQARFSMFRLPKG</sequence>
<feature type="transmembrane region" description="Helical" evidence="5">
    <location>
        <begin position="28"/>
        <end position="49"/>
    </location>
</feature>
<reference evidence="7 8" key="1">
    <citation type="submission" date="2016-07" db="EMBL/GenBank/DDBJ databases">
        <title>Pervasive Adenine N6-methylation of Active Genes in Fungi.</title>
        <authorList>
            <consortium name="DOE Joint Genome Institute"/>
            <person name="Mondo S.J."/>
            <person name="Dannebaum R.O."/>
            <person name="Kuo R.C."/>
            <person name="Labutti K."/>
            <person name="Haridas S."/>
            <person name="Kuo A."/>
            <person name="Salamov A."/>
            <person name="Ahrendt S.R."/>
            <person name="Lipzen A."/>
            <person name="Sullivan W."/>
            <person name="Andreopoulos W.B."/>
            <person name="Clum A."/>
            <person name="Lindquist E."/>
            <person name="Daum C."/>
            <person name="Ramamoorthy G.K."/>
            <person name="Gryganskyi A."/>
            <person name="Culley D."/>
            <person name="Magnuson J.K."/>
            <person name="James T.Y."/>
            <person name="O'Malley M.A."/>
            <person name="Stajich J.E."/>
            <person name="Spatafora J.W."/>
            <person name="Visel A."/>
            <person name="Grigoriev I.V."/>
        </authorList>
    </citation>
    <scope>NUCLEOTIDE SEQUENCE [LARGE SCALE GENOMIC DNA]</scope>
    <source>
        <strain evidence="7 8">62-1032</strain>
    </source>
</reference>
<dbReference type="Pfam" id="PF01490">
    <property type="entry name" value="Aa_trans"/>
    <property type="match status" value="1"/>
</dbReference>
<protein>
    <recommendedName>
        <fullName evidence="6">Amino acid transporter transmembrane domain-containing protein</fullName>
    </recommendedName>
</protein>
<proteinExistence type="predicted"/>
<dbReference type="InterPro" id="IPR013057">
    <property type="entry name" value="AA_transpt_TM"/>
</dbReference>
<dbReference type="OrthoDB" id="40134at2759"/>
<keyword evidence="4 5" id="KW-0472">Membrane</keyword>
<accession>A0A1Y2F9V3</accession>
<comment type="caution">
    <text evidence="7">The sequence shown here is derived from an EMBL/GenBank/DDBJ whole genome shotgun (WGS) entry which is preliminary data.</text>
</comment>
<keyword evidence="8" id="KW-1185">Reference proteome</keyword>
<dbReference type="Gene3D" id="1.20.1740.10">
    <property type="entry name" value="Amino acid/polyamine transporter I"/>
    <property type="match status" value="1"/>
</dbReference>
<dbReference type="GO" id="GO:0016020">
    <property type="term" value="C:membrane"/>
    <property type="evidence" value="ECO:0007669"/>
    <property type="project" value="UniProtKB-SubCell"/>
</dbReference>
<evidence type="ECO:0000256" key="5">
    <source>
        <dbReference type="SAM" id="Phobius"/>
    </source>
</evidence>
<dbReference type="Proteomes" id="UP000193467">
    <property type="component" value="Unassembled WGS sequence"/>
</dbReference>
<gene>
    <name evidence="7" type="ORF">BCR35DRAFT_331768</name>
</gene>